<feature type="transmembrane region" description="Helical" evidence="1">
    <location>
        <begin position="151"/>
        <end position="169"/>
    </location>
</feature>
<feature type="transmembrane region" description="Helical" evidence="1">
    <location>
        <begin position="38"/>
        <end position="57"/>
    </location>
</feature>
<dbReference type="Proteomes" id="UP001501496">
    <property type="component" value="Unassembled WGS sequence"/>
</dbReference>
<dbReference type="Pfam" id="PF13858">
    <property type="entry name" value="DUF4199"/>
    <property type="match status" value="1"/>
</dbReference>
<keyword evidence="3" id="KW-1185">Reference proteome</keyword>
<dbReference type="InterPro" id="IPR025250">
    <property type="entry name" value="DUF4199"/>
</dbReference>
<organism evidence="2 3">
    <name type="scientific">Postechiella marina</name>
    <dbReference type="NCBI Taxonomy" id="943941"/>
    <lineage>
        <taxon>Bacteria</taxon>
        <taxon>Pseudomonadati</taxon>
        <taxon>Bacteroidota</taxon>
        <taxon>Flavobacteriia</taxon>
        <taxon>Flavobacteriales</taxon>
        <taxon>Flavobacteriaceae</taxon>
        <taxon>Postechiella</taxon>
    </lineage>
</organism>
<dbReference type="RefSeq" id="WP_344789343.1">
    <property type="nucleotide sequence ID" value="NZ_BAABCA010000007.1"/>
</dbReference>
<protein>
    <submittedName>
        <fullName evidence="2">DUF4199 domain-containing protein</fullName>
    </submittedName>
</protein>
<evidence type="ECO:0000313" key="2">
    <source>
        <dbReference type="EMBL" id="GAA4239039.1"/>
    </source>
</evidence>
<name>A0ABP8CGT9_9FLAO</name>
<feature type="transmembrane region" description="Helical" evidence="1">
    <location>
        <begin position="77"/>
        <end position="98"/>
    </location>
</feature>
<keyword evidence="1" id="KW-1133">Transmembrane helix</keyword>
<reference evidence="3" key="1">
    <citation type="journal article" date="2019" name="Int. J. Syst. Evol. Microbiol.">
        <title>The Global Catalogue of Microorganisms (GCM) 10K type strain sequencing project: providing services to taxonomists for standard genome sequencing and annotation.</title>
        <authorList>
            <consortium name="The Broad Institute Genomics Platform"/>
            <consortium name="The Broad Institute Genome Sequencing Center for Infectious Disease"/>
            <person name="Wu L."/>
            <person name="Ma J."/>
        </authorList>
    </citation>
    <scope>NUCLEOTIDE SEQUENCE [LARGE SCALE GENOMIC DNA]</scope>
    <source>
        <strain evidence="3">JCM 17630</strain>
    </source>
</reference>
<proteinExistence type="predicted"/>
<accession>A0ABP8CGT9</accession>
<sequence>MEKTLKSIATNYGLYLGATLTLLILIGYGVNLDLFTQIWFGLLFLFLILAFGIVSVFKSKKLLGGYISFKDAFTAYFITILIGLTISSIISVVIFNFIDPDAAVDLQQRIIDSQVVRLENYNMPADAIAKVVDEMEKKGNMYSISNILQSLVWQLAGYSVVGLIVAAIMKKRNPDAE</sequence>
<evidence type="ECO:0000256" key="1">
    <source>
        <dbReference type="SAM" id="Phobius"/>
    </source>
</evidence>
<keyword evidence="1" id="KW-0472">Membrane</keyword>
<gene>
    <name evidence="2" type="ORF">GCM10022291_31810</name>
</gene>
<comment type="caution">
    <text evidence="2">The sequence shown here is derived from an EMBL/GenBank/DDBJ whole genome shotgun (WGS) entry which is preliminary data.</text>
</comment>
<keyword evidence="1" id="KW-0812">Transmembrane</keyword>
<dbReference type="EMBL" id="BAABCA010000007">
    <property type="protein sequence ID" value="GAA4239039.1"/>
    <property type="molecule type" value="Genomic_DNA"/>
</dbReference>
<feature type="transmembrane region" description="Helical" evidence="1">
    <location>
        <begin position="12"/>
        <end position="32"/>
    </location>
</feature>
<evidence type="ECO:0000313" key="3">
    <source>
        <dbReference type="Proteomes" id="UP001501496"/>
    </source>
</evidence>